<feature type="compositionally biased region" description="Pro residues" evidence="1">
    <location>
        <begin position="49"/>
        <end position="59"/>
    </location>
</feature>
<evidence type="ECO:0000259" key="2">
    <source>
        <dbReference type="Pfam" id="PF10708"/>
    </source>
</evidence>
<dbReference type="EMBL" id="CP018762">
    <property type="protein sequence ID" value="APZ34766.1"/>
    <property type="molecule type" value="Genomic_DNA"/>
</dbReference>
<sequence length="95" mass="10184">MNVDRAIATIDRAKADVTNEVARLRESGKTPAARPAATAERAAQVEAASPPPPPPPPVPAQWAADPHGRHQHRYWDGARWTEHVANDGVASVDPL</sequence>
<organism evidence="3 4">
    <name type="scientific">Microbacterium aurum</name>
    <dbReference type="NCBI Taxonomy" id="36805"/>
    <lineage>
        <taxon>Bacteria</taxon>
        <taxon>Bacillati</taxon>
        <taxon>Actinomycetota</taxon>
        <taxon>Actinomycetes</taxon>
        <taxon>Micrococcales</taxon>
        <taxon>Microbacteriaceae</taxon>
        <taxon>Microbacterium</taxon>
    </lineage>
</organism>
<reference evidence="3 4" key="1">
    <citation type="submission" date="2016-12" db="EMBL/GenBank/DDBJ databases">
        <title>Complete genome sequence of Microbacterium aurum KACC 15219.</title>
        <authorList>
            <person name="Jung Y."/>
            <person name="Shin J.-H."/>
            <person name="Lee Y.-J."/>
            <person name="Yi H."/>
            <person name="Bahn Y.-S."/>
            <person name="Kim J.F."/>
            <person name="Lee D.-W."/>
        </authorList>
    </citation>
    <scope>NUCLEOTIDE SEQUENCE [LARGE SCALE GENOMIC DNA]</scope>
    <source>
        <strain evidence="3 4">KACC 15219</strain>
    </source>
</reference>
<proteinExistence type="predicted"/>
<keyword evidence="4" id="KW-1185">Reference proteome</keyword>
<evidence type="ECO:0000256" key="1">
    <source>
        <dbReference type="SAM" id="MobiDB-lite"/>
    </source>
</evidence>
<dbReference type="STRING" id="36805.BOH66_11320"/>
<dbReference type="InterPro" id="IPR018929">
    <property type="entry name" value="DUF2510"/>
</dbReference>
<evidence type="ECO:0000313" key="4">
    <source>
        <dbReference type="Proteomes" id="UP000187185"/>
    </source>
</evidence>
<protein>
    <recommendedName>
        <fullName evidence="2">DUF2510 domain-containing protein</fullName>
    </recommendedName>
</protein>
<feature type="region of interest" description="Disordered" evidence="1">
    <location>
        <begin position="22"/>
        <end position="70"/>
    </location>
</feature>
<feature type="domain" description="DUF2510" evidence="2">
    <location>
        <begin position="62"/>
        <end position="90"/>
    </location>
</feature>
<dbReference type="AlphaFoldDB" id="A0A1P8U9M0"/>
<evidence type="ECO:0000313" key="3">
    <source>
        <dbReference type="EMBL" id="APZ34766.1"/>
    </source>
</evidence>
<dbReference type="KEGG" id="maur:BOH66_11320"/>
<name>A0A1P8U9M0_9MICO</name>
<dbReference type="Proteomes" id="UP000187185">
    <property type="component" value="Chromosome"/>
</dbReference>
<dbReference type="Pfam" id="PF10708">
    <property type="entry name" value="DUF2510"/>
    <property type="match status" value="1"/>
</dbReference>
<accession>A0A1P8U9M0</accession>
<gene>
    <name evidence="3" type="ORF">BOH66_11320</name>
</gene>
<feature type="compositionally biased region" description="Low complexity" evidence="1">
    <location>
        <begin position="30"/>
        <end position="48"/>
    </location>
</feature>